<reference evidence="4" key="1">
    <citation type="submission" date="2020-10" db="EMBL/GenBank/DDBJ databases">
        <authorList>
            <person name="Gilroy R."/>
        </authorList>
    </citation>
    <scope>NUCLEOTIDE SEQUENCE</scope>
    <source>
        <strain evidence="4">ChiBcec16-1751</strain>
    </source>
</reference>
<dbReference type="SUPFAM" id="SSF56796">
    <property type="entry name" value="Dehydroquinate synthase-like"/>
    <property type="match status" value="1"/>
</dbReference>
<accession>A0A9D1JU45</accession>
<evidence type="ECO:0000259" key="2">
    <source>
        <dbReference type="Pfam" id="PF00465"/>
    </source>
</evidence>
<reference evidence="4" key="2">
    <citation type="journal article" date="2021" name="PeerJ">
        <title>Extensive microbial diversity within the chicken gut microbiome revealed by metagenomics and culture.</title>
        <authorList>
            <person name="Gilroy R."/>
            <person name="Ravi A."/>
            <person name="Getino M."/>
            <person name="Pursley I."/>
            <person name="Horton D.L."/>
            <person name="Alikhan N.F."/>
            <person name="Baker D."/>
            <person name="Gharbi K."/>
            <person name="Hall N."/>
            <person name="Watson M."/>
            <person name="Adriaenssens E.M."/>
            <person name="Foster-Nyarko E."/>
            <person name="Jarju S."/>
            <person name="Secka A."/>
            <person name="Antonio M."/>
            <person name="Oren A."/>
            <person name="Chaudhuri R.R."/>
            <person name="La Ragione R."/>
            <person name="Hildebrand F."/>
            <person name="Pallen M.J."/>
        </authorList>
    </citation>
    <scope>NUCLEOTIDE SEQUENCE</scope>
    <source>
        <strain evidence="4">ChiBcec16-1751</strain>
    </source>
</reference>
<dbReference type="AlphaFoldDB" id="A0A9D1JU45"/>
<feature type="domain" description="Fe-containing alcohol dehydrogenase-like C-terminal" evidence="3">
    <location>
        <begin position="163"/>
        <end position="355"/>
    </location>
</feature>
<gene>
    <name evidence="4" type="ORF">IAA83_10525</name>
</gene>
<dbReference type="PANTHER" id="PTHR11496:SF83">
    <property type="entry name" value="HYDROXYACID-OXOACID TRANSHYDROGENASE, MITOCHONDRIAL"/>
    <property type="match status" value="1"/>
</dbReference>
<dbReference type="Pfam" id="PF25137">
    <property type="entry name" value="ADH_Fe_C"/>
    <property type="match status" value="1"/>
</dbReference>
<protein>
    <submittedName>
        <fullName evidence="4">Iron-containing alcohol dehydrogenase</fullName>
    </submittedName>
</protein>
<dbReference type="GO" id="GO:0046872">
    <property type="term" value="F:metal ion binding"/>
    <property type="evidence" value="ECO:0007669"/>
    <property type="project" value="InterPro"/>
</dbReference>
<feature type="domain" description="Alcohol dehydrogenase iron-type/glycerol dehydrogenase GldA" evidence="2">
    <location>
        <begin position="8"/>
        <end position="151"/>
    </location>
</feature>
<dbReference type="Gene3D" id="3.40.50.1970">
    <property type="match status" value="1"/>
</dbReference>
<dbReference type="InterPro" id="IPR001670">
    <property type="entry name" value="ADH_Fe/GldA"/>
</dbReference>
<sequence length="357" mass="37762">MQTFHCKPRIFYGDGALEQLSRCPGRSVLVVTDRYFAQSGLAQAVGSRVPGASVTVFSEVTPDPSAELAARGAALCARNGHDVLIALGGGSPMDCAKGIVYVQEQRPLFIAIPTTSGTGSEVTSFSILSHNGVKHPIVDDALLPDWAILDPSLLQQLPQSLIADAGMDVLAHCLEAMASRNASPFSDGYAAMAFRWCYQNLSRSFDGDSSVRGTVHAAATMAGLAFDHAGLGISHALAHALGGRFHVAHGRLNGILLPAVLEYNGAACLGQYAELARVAGIEGGTERLLLRNLITALRRLRRRLHLPETLTAAGIAPADLDNALDALVTAALADPCCKTNPRTPTRQDLTALLRQVR</sequence>
<dbReference type="EMBL" id="DVJJ01000162">
    <property type="protein sequence ID" value="HIS65782.1"/>
    <property type="molecule type" value="Genomic_DNA"/>
</dbReference>
<dbReference type="InterPro" id="IPR056798">
    <property type="entry name" value="ADH_Fe_C"/>
</dbReference>
<evidence type="ECO:0000313" key="5">
    <source>
        <dbReference type="Proteomes" id="UP000886741"/>
    </source>
</evidence>
<dbReference type="Proteomes" id="UP000886741">
    <property type="component" value="Unassembled WGS sequence"/>
</dbReference>
<evidence type="ECO:0000313" key="4">
    <source>
        <dbReference type="EMBL" id="HIS65782.1"/>
    </source>
</evidence>
<dbReference type="InterPro" id="IPR039697">
    <property type="entry name" value="Alcohol_dehydrogenase_Fe"/>
</dbReference>
<proteinExistence type="predicted"/>
<comment type="caution">
    <text evidence="4">The sequence shown here is derived from an EMBL/GenBank/DDBJ whole genome shotgun (WGS) entry which is preliminary data.</text>
</comment>
<name>A0A9D1JU45_9FIRM</name>
<dbReference type="Gene3D" id="1.20.1090.10">
    <property type="entry name" value="Dehydroquinate synthase-like - alpha domain"/>
    <property type="match status" value="1"/>
</dbReference>
<evidence type="ECO:0000256" key="1">
    <source>
        <dbReference type="ARBA" id="ARBA00023002"/>
    </source>
</evidence>
<dbReference type="FunFam" id="1.20.1090.10:FF:000001">
    <property type="entry name" value="Aldehyde-alcohol dehydrogenase"/>
    <property type="match status" value="1"/>
</dbReference>
<evidence type="ECO:0000259" key="3">
    <source>
        <dbReference type="Pfam" id="PF25137"/>
    </source>
</evidence>
<keyword evidence="1" id="KW-0560">Oxidoreductase</keyword>
<dbReference type="FunFam" id="3.40.50.1970:FF:000003">
    <property type="entry name" value="Alcohol dehydrogenase, iron-containing"/>
    <property type="match status" value="1"/>
</dbReference>
<dbReference type="PANTHER" id="PTHR11496">
    <property type="entry name" value="ALCOHOL DEHYDROGENASE"/>
    <property type="match status" value="1"/>
</dbReference>
<dbReference type="Pfam" id="PF00465">
    <property type="entry name" value="Fe-ADH"/>
    <property type="match status" value="1"/>
</dbReference>
<dbReference type="GO" id="GO:0004022">
    <property type="term" value="F:alcohol dehydrogenase (NAD+) activity"/>
    <property type="evidence" value="ECO:0007669"/>
    <property type="project" value="TreeGrafter"/>
</dbReference>
<organism evidence="4 5">
    <name type="scientific">Candidatus Avoscillospira avistercoris</name>
    <dbReference type="NCBI Taxonomy" id="2840707"/>
    <lineage>
        <taxon>Bacteria</taxon>
        <taxon>Bacillati</taxon>
        <taxon>Bacillota</taxon>
        <taxon>Clostridia</taxon>
        <taxon>Eubacteriales</taxon>
        <taxon>Oscillospiraceae</taxon>
        <taxon>Oscillospiraceae incertae sedis</taxon>
        <taxon>Candidatus Avoscillospira</taxon>
    </lineage>
</organism>